<feature type="compositionally biased region" description="Acidic residues" evidence="1">
    <location>
        <begin position="281"/>
        <end position="290"/>
    </location>
</feature>
<name>C1MYU9_MICPC</name>
<feature type="region of interest" description="Disordered" evidence="1">
    <location>
        <begin position="306"/>
        <end position="326"/>
    </location>
</feature>
<proteinExistence type="predicted"/>
<dbReference type="AlphaFoldDB" id="C1MYU9"/>
<evidence type="ECO:0000256" key="1">
    <source>
        <dbReference type="SAM" id="MobiDB-lite"/>
    </source>
</evidence>
<evidence type="ECO:0000313" key="3">
    <source>
        <dbReference type="Proteomes" id="UP000001876"/>
    </source>
</evidence>
<feature type="region of interest" description="Disordered" evidence="1">
    <location>
        <begin position="151"/>
        <end position="171"/>
    </location>
</feature>
<feature type="compositionally biased region" description="Polar residues" evidence="1">
    <location>
        <begin position="189"/>
        <end position="198"/>
    </location>
</feature>
<dbReference type="KEGG" id="mpp:MICPUCDRAFT_60492"/>
<dbReference type="GeneID" id="9686286"/>
<feature type="region of interest" description="Disordered" evidence="1">
    <location>
        <begin position="185"/>
        <end position="206"/>
    </location>
</feature>
<feature type="compositionally biased region" description="Basic and acidic residues" evidence="1">
    <location>
        <begin position="151"/>
        <end position="161"/>
    </location>
</feature>
<organism evidence="3">
    <name type="scientific">Micromonas pusilla (strain CCMP1545)</name>
    <name type="common">Picoplanktonic green alga</name>
    <dbReference type="NCBI Taxonomy" id="564608"/>
    <lineage>
        <taxon>Eukaryota</taxon>
        <taxon>Viridiplantae</taxon>
        <taxon>Chlorophyta</taxon>
        <taxon>Mamiellophyceae</taxon>
        <taxon>Mamiellales</taxon>
        <taxon>Mamiellaceae</taxon>
        <taxon>Micromonas</taxon>
    </lineage>
</organism>
<evidence type="ECO:0000313" key="2">
    <source>
        <dbReference type="EMBL" id="EEH54497.1"/>
    </source>
</evidence>
<sequence length="326" mass="32979">MAAAAFCAVGEAHPGEAITTHVAAQLEVLLERREDALTLKIVRALGGACVAPGTPYCAFASRCIAETARRETIAAVTAGVETATRGDDAIEANRAWRRTFGEAVFRAASAILGSDDGRGGTHSALTPALEALLSDEHALDAAERSLAEATLRDPDVARSPEAKAASGGVERKKSYYQRAKKAVGFKSPTPVSTSTNAAANGDAGPKRKLTMEEMRAAIEAAEAEGQQLAGSGANLNAQQPNSPGVATVSLSELLDGGGDGDGGDAGGSGTTATSLGLDDSTLADDLEDDDEEVRAAAAAAAAVLASGGAVPSAAKKRSVFSAFKKK</sequence>
<feature type="compositionally biased region" description="Gly residues" evidence="1">
    <location>
        <begin position="255"/>
        <end position="269"/>
    </location>
</feature>
<feature type="compositionally biased region" description="Basic residues" evidence="1">
    <location>
        <begin position="314"/>
        <end position="326"/>
    </location>
</feature>
<reference evidence="2 3" key="1">
    <citation type="journal article" date="2009" name="Science">
        <title>Green evolution and dynamic adaptations revealed by genomes of the marine picoeukaryotes Micromonas.</title>
        <authorList>
            <person name="Worden A.Z."/>
            <person name="Lee J.H."/>
            <person name="Mock T."/>
            <person name="Rouze P."/>
            <person name="Simmons M.P."/>
            <person name="Aerts A.L."/>
            <person name="Allen A.E."/>
            <person name="Cuvelier M.L."/>
            <person name="Derelle E."/>
            <person name="Everett M.V."/>
            <person name="Foulon E."/>
            <person name="Grimwood J."/>
            <person name="Gundlach H."/>
            <person name="Henrissat B."/>
            <person name="Napoli C."/>
            <person name="McDonald S.M."/>
            <person name="Parker M.S."/>
            <person name="Rombauts S."/>
            <person name="Salamov A."/>
            <person name="Von Dassow P."/>
            <person name="Badger J.H."/>
            <person name="Coutinho P.M."/>
            <person name="Demir E."/>
            <person name="Dubchak I."/>
            <person name="Gentemann C."/>
            <person name="Eikrem W."/>
            <person name="Gready J.E."/>
            <person name="John U."/>
            <person name="Lanier W."/>
            <person name="Lindquist E.A."/>
            <person name="Lucas S."/>
            <person name="Mayer K.F."/>
            <person name="Moreau H."/>
            <person name="Not F."/>
            <person name="Otillar R."/>
            <person name="Panaud O."/>
            <person name="Pangilinan J."/>
            <person name="Paulsen I."/>
            <person name="Piegu B."/>
            <person name="Poliakov A."/>
            <person name="Robbens S."/>
            <person name="Schmutz J."/>
            <person name="Toulza E."/>
            <person name="Wyss T."/>
            <person name="Zelensky A."/>
            <person name="Zhou K."/>
            <person name="Armbrust E.V."/>
            <person name="Bhattacharya D."/>
            <person name="Goodenough U.W."/>
            <person name="Van de Peer Y."/>
            <person name="Grigoriev I.V."/>
        </authorList>
    </citation>
    <scope>NUCLEOTIDE SEQUENCE [LARGE SCALE GENOMIC DNA]</scope>
    <source>
        <strain evidence="2 3">CCMP1545</strain>
    </source>
</reference>
<accession>C1MYU9</accession>
<gene>
    <name evidence="2" type="ORF">MICPUCDRAFT_60492</name>
</gene>
<dbReference type="Proteomes" id="UP000001876">
    <property type="component" value="Unassembled WGS sequence"/>
</dbReference>
<feature type="compositionally biased region" description="Low complexity" evidence="1">
    <location>
        <begin position="270"/>
        <end position="280"/>
    </location>
</feature>
<dbReference type="RefSeq" id="XP_003060847.1">
    <property type="nucleotide sequence ID" value="XM_003060801.1"/>
</dbReference>
<dbReference type="EMBL" id="GG663743">
    <property type="protein sequence ID" value="EEH54497.1"/>
    <property type="molecule type" value="Genomic_DNA"/>
</dbReference>
<keyword evidence="3" id="KW-1185">Reference proteome</keyword>
<protein>
    <submittedName>
        <fullName evidence="2">Predicted protein</fullName>
    </submittedName>
</protein>
<feature type="region of interest" description="Disordered" evidence="1">
    <location>
        <begin position="250"/>
        <end position="290"/>
    </location>
</feature>